<gene>
    <name evidence="1" type="ORF">MKW94_027742</name>
</gene>
<dbReference type="PANTHER" id="PTHR35716">
    <property type="entry name" value="OS05G0574700 PROTEIN-RELATED"/>
    <property type="match status" value="1"/>
</dbReference>
<feature type="non-terminal residue" evidence="1">
    <location>
        <position position="117"/>
    </location>
</feature>
<reference evidence="1" key="1">
    <citation type="submission" date="2022-03" db="EMBL/GenBank/DDBJ databases">
        <title>A functionally conserved STORR gene fusion in Papaver species that diverged 16.8 million years ago.</title>
        <authorList>
            <person name="Catania T."/>
        </authorList>
    </citation>
    <scope>NUCLEOTIDE SEQUENCE</scope>
    <source>
        <strain evidence="1">S-191538</strain>
    </source>
</reference>
<name>A0AA41V8Y3_PAPNU</name>
<dbReference type="EMBL" id="JAJJMA010155478">
    <property type="protein sequence ID" value="MCL7035316.1"/>
    <property type="molecule type" value="Genomic_DNA"/>
</dbReference>
<dbReference type="AlphaFoldDB" id="A0AA41V8Y3"/>
<evidence type="ECO:0000313" key="1">
    <source>
        <dbReference type="EMBL" id="MCL7035316.1"/>
    </source>
</evidence>
<dbReference type="Proteomes" id="UP001177140">
    <property type="component" value="Unassembled WGS sequence"/>
</dbReference>
<proteinExistence type="predicted"/>
<organism evidence="1 2">
    <name type="scientific">Papaver nudicaule</name>
    <name type="common">Iceland poppy</name>
    <dbReference type="NCBI Taxonomy" id="74823"/>
    <lineage>
        <taxon>Eukaryota</taxon>
        <taxon>Viridiplantae</taxon>
        <taxon>Streptophyta</taxon>
        <taxon>Embryophyta</taxon>
        <taxon>Tracheophyta</taxon>
        <taxon>Spermatophyta</taxon>
        <taxon>Magnoliopsida</taxon>
        <taxon>Ranunculales</taxon>
        <taxon>Papaveraceae</taxon>
        <taxon>Papaveroideae</taxon>
        <taxon>Papaver</taxon>
    </lineage>
</organism>
<dbReference type="PANTHER" id="PTHR35716:SF1">
    <property type="entry name" value="OS05G0574700 PROTEIN"/>
    <property type="match status" value="1"/>
</dbReference>
<accession>A0AA41V8Y3</accession>
<sequence length="117" mass="13444">MNRSSSSNRLIRASSSSDVPDFLSANWLEEHRKKPLGPNLNFRAEDAVNCQLDSLKHKDQPRPDYGVEVIYRSAGFGPFERSTYFGPFFDLGQNRFKHGIWISGARPEEEDVFQFTM</sequence>
<evidence type="ECO:0000313" key="2">
    <source>
        <dbReference type="Proteomes" id="UP001177140"/>
    </source>
</evidence>
<keyword evidence="2" id="KW-1185">Reference proteome</keyword>
<comment type="caution">
    <text evidence="1">The sequence shown here is derived from an EMBL/GenBank/DDBJ whole genome shotgun (WGS) entry which is preliminary data.</text>
</comment>
<protein>
    <submittedName>
        <fullName evidence="1">Uncharacterized protein</fullName>
    </submittedName>
</protein>